<gene>
    <name evidence="2" type="ORF">SAMN05661010_02511</name>
</gene>
<accession>A0A1G9MTZ9</accession>
<protein>
    <submittedName>
        <fullName evidence="2">Uncharacterized protein</fullName>
    </submittedName>
</protein>
<dbReference type="AlphaFoldDB" id="A0A1G9MTZ9"/>
<evidence type="ECO:0000256" key="1">
    <source>
        <dbReference type="SAM" id="Phobius"/>
    </source>
</evidence>
<name>A0A1G9MTZ9_9GAMM</name>
<reference evidence="2 3" key="1">
    <citation type="submission" date="2016-10" db="EMBL/GenBank/DDBJ databases">
        <authorList>
            <person name="de Groot N.N."/>
        </authorList>
    </citation>
    <scope>NUCLEOTIDE SEQUENCE [LARGE SCALE GENOMIC DNA]</scope>
    <source>
        <strain evidence="2 3">DSM 14789</strain>
    </source>
</reference>
<keyword evidence="3" id="KW-1185">Reference proteome</keyword>
<keyword evidence="1" id="KW-0472">Membrane</keyword>
<evidence type="ECO:0000313" key="3">
    <source>
        <dbReference type="Proteomes" id="UP000198654"/>
    </source>
</evidence>
<dbReference type="STRING" id="119000.SAMN05661010_02511"/>
<proteinExistence type="predicted"/>
<feature type="transmembrane region" description="Helical" evidence="1">
    <location>
        <begin position="61"/>
        <end position="82"/>
    </location>
</feature>
<keyword evidence="1" id="KW-1133">Transmembrane helix</keyword>
<organism evidence="2 3">
    <name type="scientific">Modicisalibacter muralis</name>
    <dbReference type="NCBI Taxonomy" id="119000"/>
    <lineage>
        <taxon>Bacteria</taxon>
        <taxon>Pseudomonadati</taxon>
        <taxon>Pseudomonadota</taxon>
        <taxon>Gammaproteobacteria</taxon>
        <taxon>Oceanospirillales</taxon>
        <taxon>Halomonadaceae</taxon>
        <taxon>Modicisalibacter</taxon>
    </lineage>
</organism>
<dbReference type="EMBL" id="FNGI01000007">
    <property type="protein sequence ID" value="SDL77491.1"/>
    <property type="molecule type" value="Genomic_DNA"/>
</dbReference>
<evidence type="ECO:0000313" key="2">
    <source>
        <dbReference type="EMBL" id="SDL77491.1"/>
    </source>
</evidence>
<sequence length="118" mass="12612">MANIKIHAGDFAKQGATFSFGSFSFLEPDRIWKTVTYSARKDIDDIDIASEENVKRIGGTVGWGAAGAIVLGPVGLLAGLLAGGRKKDVIFAVRFKDGRKALCTVDSKTFTKIQAATF</sequence>
<dbReference type="RefSeq" id="WP_089729068.1">
    <property type="nucleotide sequence ID" value="NZ_FNGI01000007.1"/>
</dbReference>
<dbReference type="OrthoDB" id="6195742at2"/>
<keyword evidence="1" id="KW-0812">Transmembrane</keyword>
<dbReference type="Proteomes" id="UP000198654">
    <property type="component" value="Unassembled WGS sequence"/>
</dbReference>